<dbReference type="Proteomes" id="UP001317532">
    <property type="component" value="Chromosome"/>
</dbReference>
<dbReference type="KEGG" id="vab:WPS_10230"/>
<gene>
    <name evidence="4" type="ORF">WPS_10230</name>
</gene>
<dbReference type="PANTHER" id="PTHR10509">
    <property type="entry name" value="O-METHYLTRANSFERASE-RELATED"/>
    <property type="match status" value="1"/>
</dbReference>
<evidence type="ECO:0000256" key="2">
    <source>
        <dbReference type="ARBA" id="ARBA00022679"/>
    </source>
</evidence>
<dbReference type="AlphaFoldDB" id="A0AAN1XUI5"/>
<evidence type="ECO:0000256" key="1">
    <source>
        <dbReference type="ARBA" id="ARBA00022603"/>
    </source>
</evidence>
<keyword evidence="3" id="KW-0949">S-adenosyl-L-methionine</keyword>
<reference evidence="4 5" key="1">
    <citation type="journal article" date="2022" name="ISME Commun">
        <title>Vulcanimicrobium alpinus gen. nov. sp. nov., the first cultivated representative of the candidate phylum 'Eremiobacterota', is a metabolically versatile aerobic anoxygenic phototroph.</title>
        <authorList>
            <person name="Yabe S."/>
            <person name="Muto K."/>
            <person name="Abe K."/>
            <person name="Yokota A."/>
            <person name="Staudigel H."/>
            <person name="Tebo B.M."/>
        </authorList>
    </citation>
    <scope>NUCLEOTIDE SEQUENCE [LARGE SCALE GENOMIC DNA]</scope>
    <source>
        <strain evidence="4 5">WC8-2</strain>
    </source>
</reference>
<dbReference type="GO" id="GO:0032259">
    <property type="term" value="P:methylation"/>
    <property type="evidence" value="ECO:0007669"/>
    <property type="project" value="UniProtKB-KW"/>
</dbReference>
<name>A0AAN1XUI5_UNVUL</name>
<dbReference type="PROSITE" id="PS51682">
    <property type="entry name" value="SAM_OMT_I"/>
    <property type="match status" value="1"/>
</dbReference>
<dbReference type="SUPFAM" id="SSF53335">
    <property type="entry name" value="S-adenosyl-L-methionine-dependent methyltransferases"/>
    <property type="match status" value="1"/>
</dbReference>
<dbReference type="EMBL" id="AP025523">
    <property type="protein sequence ID" value="BDE05747.1"/>
    <property type="molecule type" value="Genomic_DNA"/>
</dbReference>
<organism evidence="4 5">
    <name type="scientific">Vulcanimicrobium alpinum</name>
    <dbReference type="NCBI Taxonomy" id="3016050"/>
    <lineage>
        <taxon>Bacteria</taxon>
        <taxon>Bacillati</taxon>
        <taxon>Vulcanimicrobiota</taxon>
        <taxon>Vulcanimicrobiia</taxon>
        <taxon>Vulcanimicrobiales</taxon>
        <taxon>Vulcanimicrobiaceae</taxon>
        <taxon>Vulcanimicrobium</taxon>
    </lineage>
</organism>
<dbReference type="InterPro" id="IPR050362">
    <property type="entry name" value="Cation-dep_OMT"/>
</dbReference>
<dbReference type="GO" id="GO:0008757">
    <property type="term" value="F:S-adenosylmethionine-dependent methyltransferase activity"/>
    <property type="evidence" value="ECO:0007669"/>
    <property type="project" value="TreeGrafter"/>
</dbReference>
<keyword evidence="5" id="KW-1185">Reference proteome</keyword>
<keyword evidence="1" id="KW-0489">Methyltransferase</keyword>
<accession>A0AAN1XUI5</accession>
<dbReference type="PANTHER" id="PTHR10509:SF14">
    <property type="entry name" value="CAFFEOYL-COA O-METHYLTRANSFERASE 3-RELATED"/>
    <property type="match status" value="1"/>
</dbReference>
<dbReference type="GO" id="GO:0008171">
    <property type="term" value="F:O-methyltransferase activity"/>
    <property type="evidence" value="ECO:0007669"/>
    <property type="project" value="InterPro"/>
</dbReference>
<dbReference type="Pfam" id="PF01596">
    <property type="entry name" value="Methyltransf_3"/>
    <property type="match status" value="1"/>
</dbReference>
<dbReference type="RefSeq" id="WP_317996769.1">
    <property type="nucleotide sequence ID" value="NZ_AP025523.1"/>
</dbReference>
<keyword evidence="2" id="KW-0808">Transferase</keyword>
<dbReference type="Gene3D" id="3.40.50.150">
    <property type="entry name" value="Vaccinia Virus protein VP39"/>
    <property type="match status" value="1"/>
</dbReference>
<dbReference type="CDD" id="cd02440">
    <property type="entry name" value="AdoMet_MTases"/>
    <property type="match status" value="1"/>
</dbReference>
<evidence type="ECO:0008006" key="6">
    <source>
        <dbReference type="Google" id="ProtNLM"/>
    </source>
</evidence>
<proteinExistence type="predicted"/>
<evidence type="ECO:0000313" key="4">
    <source>
        <dbReference type="EMBL" id="BDE05747.1"/>
    </source>
</evidence>
<evidence type="ECO:0000313" key="5">
    <source>
        <dbReference type="Proteomes" id="UP001317532"/>
    </source>
</evidence>
<sequence>MRDLAYLTRLHREPSPLLLELEQHGIREEIPIVDRTVGRLLSVLVHAQQANRILELGTAYGYSTLWMALALPPAGRIWTIDPDMERTAIAQSYFRRAGVDERIEIINHSALEVLEWFPQRNLDIVFIDALKTEYEAYLEAVVPMLKRSGIVIVDNLLWHGESAEPAKSTDDANTKAIRAFNKVFLNHPALDATIVPIGDGVGIGARVD</sequence>
<protein>
    <recommendedName>
        <fullName evidence="6">O-methyltransferase</fullName>
    </recommendedName>
</protein>
<dbReference type="InterPro" id="IPR002935">
    <property type="entry name" value="SAM_O-MeTrfase"/>
</dbReference>
<evidence type="ECO:0000256" key="3">
    <source>
        <dbReference type="ARBA" id="ARBA00022691"/>
    </source>
</evidence>
<dbReference type="InterPro" id="IPR029063">
    <property type="entry name" value="SAM-dependent_MTases_sf"/>
</dbReference>